<keyword evidence="2" id="KW-0963">Cytoplasm</keyword>
<reference evidence="7" key="1">
    <citation type="submission" date="2025-08" db="UniProtKB">
        <authorList>
            <consortium name="RefSeq"/>
        </authorList>
    </citation>
    <scope>IDENTIFICATION</scope>
    <source>
        <tissue evidence="7">Testes</tissue>
    </source>
</reference>
<dbReference type="GeneID" id="100378154"/>
<protein>
    <submittedName>
        <fullName evidence="7">SHC SH2 domain-binding protein 1-like</fullName>
    </submittedName>
</protein>
<evidence type="ECO:0000256" key="2">
    <source>
        <dbReference type="ARBA" id="ARBA00022490"/>
    </source>
</evidence>
<sequence>VFDVRPTGFKADIRPIYPVQCVPKETNIDDIVTFLVKNDYLVALIELYPVFDETGDFYKTALAIEHLRFYFNHIWRGWDDEEEDDFIYVDRHLEPRLKLYYDMQSGTLATETVKKYTAKLEEYKVLYAELTKMRNELDCSDSEHDISESSLMELTLKYQRIKSYEQSLQVMENPMMRLMISHHESFNGSMPGQSKGPRPDGSVITHIVTERLTVGMLQDLPSDTIIKEYETPSCALCSCFDGDTVLIYPGNYPADGFYDLQDSITIMGIDDIIIDCGQGGDISVDCHATVLTIANLTFVQHGTDEGILCVRHGMTTLDNCLFQCDARGVVVRRGAELTMKKCEVQGAKSAGVTVHDGSIAVLNSNNIHHCGTQVTEDCDNSEGGILIKACPSEDNKPKVKLTGNQIHHNSGYGITVMHTMETIDTDMDGKDVEVLKGVNIENVDNNIYDNSSGCIGALKIE</sequence>
<dbReference type="InterPro" id="IPR006626">
    <property type="entry name" value="PbH1"/>
</dbReference>
<dbReference type="PANTHER" id="PTHR14695:SF4">
    <property type="entry name" value="PROTEIN NESSUN DORMA"/>
    <property type="match status" value="1"/>
</dbReference>
<dbReference type="SMART" id="SM00710">
    <property type="entry name" value="PbH1"/>
    <property type="match status" value="4"/>
</dbReference>
<dbReference type="PANTHER" id="PTHR14695">
    <property type="entry name" value="SHC SH2-DOMAIN BINDING PROTEIN 1-RELATED"/>
    <property type="match status" value="1"/>
</dbReference>
<dbReference type="SUPFAM" id="SSF51126">
    <property type="entry name" value="Pectin lyase-like"/>
    <property type="match status" value="1"/>
</dbReference>
<keyword evidence="6" id="KW-1185">Reference proteome</keyword>
<dbReference type="InterPro" id="IPR045140">
    <property type="entry name" value="SHCBP1-like"/>
</dbReference>
<evidence type="ECO:0000256" key="3">
    <source>
        <dbReference type="ARBA" id="ARBA00023212"/>
    </source>
</evidence>
<comment type="subcellular location">
    <subcellularLocation>
        <location evidence="1">Cytoplasm</location>
        <location evidence="1">Cytoskeleton</location>
        <location evidence="1">Spindle</location>
    </subcellularLocation>
</comment>
<dbReference type="Gene3D" id="2.160.20.10">
    <property type="entry name" value="Single-stranded right-handed beta-helix, Pectin lyase-like"/>
    <property type="match status" value="1"/>
</dbReference>
<gene>
    <name evidence="7" type="primary">LOC100378154</name>
</gene>
<evidence type="ECO:0000256" key="1">
    <source>
        <dbReference type="ARBA" id="ARBA00004186"/>
    </source>
</evidence>
<feature type="non-terminal residue" evidence="7">
    <location>
        <position position="1"/>
    </location>
</feature>
<dbReference type="InterPro" id="IPR039448">
    <property type="entry name" value="Beta_helix"/>
</dbReference>
<dbReference type="RefSeq" id="XP_002732034.2">
    <property type="nucleotide sequence ID" value="XM_002731988.2"/>
</dbReference>
<evidence type="ECO:0000313" key="6">
    <source>
        <dbReference type="Proteomes" id="UP000694865"/>
    </source>
</evidence>
<dbReference type="Pfam" id="PF13229">
    <property type="entry name" value="Beta_helix"/>
    <property type="match status" value="1"/>
</dbReference>
<evidence type="ECO:0000259" key="5">
    <source>
        <dbReference type="Pfam" id="PF23762"/>
    </source>
</evidence>
<proteinExistence type="predicted"/>
<dbReference type="Pfam" id="PF23762">
    <property type="entry name" value="SHCBP_N"/>
    <property type="match status" value="1"/>
</dbReference>
<dbReference type="InterPro" id="IPR057508">
    <property type="entry name" value="SHCBP-like_N"/>
</dbReference>
<evidence type="ECO:0000313" key="7">
    <source>
        <dbReference type="RefSeq" id="XP_002732034.2"/>
    </source>
</evidence>
<keyword evidence="3" id="KW-0206">Cytoskeleton</keyword>
<feature type="domain" description="SHC SH2" evidence="5">
    <location>
        <begin position="1"/>
        <end position="177"/>
    </location>
</feature>
<dbReference type="InterPro" id="IPR012334">
    <property type="entry name" value="Pectin_lyas_fold"/>
</dbReference>
<dbReference type="InterPro" id="IPR011050">
    <property type="entry name" value="Pectin_lyase_fold/virulence"/>
</dbReference>
<evidence type="ECO:0000259" key="4">
    <source>
        <dbReference type="Pfam" id="PF13229"/>
    </source>
</evidence>
<name>A0ABM0GKQ4_SACKO</name>
<dbReference type="Proteomes" id="UP000694865">
    <property type="component" value="Unplaced"/>
</dbReference>
<feature type="domain" description="Right handed beta helix" evidence="4">
    <location>
        <begin position="278"/>
        <end position="421"/>
    </location>
</feature>
<accession>A0ABM0GKQ4</accession>
<organism evidence="6 7">
    <name type="scientific">Saccoglossus kowalevskii</name>
    <name type="common">Acorn worm</name>
    <dbReference type="NCBI Taxonomy" id="10224"/>
    <lineage>
        <taxon>Eukaryota</taxon>
        <taxon>Metazoa</taxon>
        <taxon>Hemichordata</taxon>
        <taxon>Enteropneusta</taxon>
        <taxon>Harrimaniidae</taxon>
        <taxon>Saccoglossus</taxon>
    </lineage>
</organism>